<reference evidence="1" key="1">
    <citation type="submission" date="2021-03" db="EMBL/GenBank/DDBJ databases">
        <title>Chromosome level genome of the anhydrobiotic midge Polypedilum vanderplanki.</title>
        <authorList>
            <person name="Yoshida Y."/>
            <person name="Kikawada T."/>
            <person name="Gusev O."/>
        </authorList>
    </citation>
    <scope>NUCLEOTIDE SEQUENCE</scope>
    <source>
        <strain evidence="1">NIAS01</strain>
        <tissue evidence="1">Whole body or cell culture</tissue>
    </source>
</reference>
<proteinExistence type="predicted"/>
<dbReference type="InterPro" id="IPR032675">
    <property type="entry name" value="LRR_dom_sf"/>
</dbReference>
<dbReference type="OrthoDB" id="676979at2759"/>
<keyword evidence="2" id="KW-1185">Reference proteome</keyword>
<dbReference type="InterPro" id="IPR026906">
    <property type="entry name" value="LRR_5"/>
</dbReference>
<dbReference type="Pfam" id="PF13306">
    <property type="entry name" value="LRR_5"/>
    <property type="match status" value="1"/>
</dbReference>
<name>A0A9J6BFH9_POLVA</name>
<comment type="caution">
    <text evidence="1">The sequence shown here is derived from an EMBL/GenBank/DDBJ whole genome shotgun (WGS) entry which is preliminary data.</text>
</comment>
<dbReference type="Proteomes" id="UP001107558">
    <property type="component" value="Chromosome 4"/>
</dbReference>
<accession>A0A9J6BFH9</accession>
<dbReference type="Gene3D" id="3.80.10.10">
    <property type="entry name" value="Ribonuclease Inhibitor"/>
    <property type="match status" value="1"/>
</dbReference>
<organism evidence="1 2">
    <name type="scientific">Polypedilum vanderplanki</name>
    <name type="common">Sleeping chironomid midge</name>
    <dbReference type="NCBI Taxonomy" id="319348"/>
    <lineage>
        <taxon>Eukaryota</taxon>
        <taxon>Metazoa</taxon>
        <taxon>Ecdysozoa</taxon>
        <taxon>Arthropoda</taxon>
        <taxon>Hexapoda</taxon>
        <taxon>Insecta</taxon>
        <taxon>Pterygota</taxon>
        <taxon>Neoptera</taxon>
        <taxon>Endopterygota</taxon>
        <taxon>Diptera</taxon>
        <taxon>Nematocera</taxon>
        <taxon>Chironomoidea</taxon>
        <taxon>Chironomidae</taxon>
        <taxon>Chironominae</taxon>
        <taxon>Polypedilum</taxon>
        <taxon>Polypedilum</taxon>
    </lineage>
</organism>
<gene>
    <name evidence="1" type="ORF">PVAND_016406</name>
</gene>
<dbReference type="SUPFAM" id="SSF52058">
    <property type="entry name" value="L domain-like"/>
    <property type="match status" value="1"/>
</dbReference>
<evidence type="ECO:0000313" key="1">
    <source>
        <dbReference type="EMBL" id="KAG5668466.1"/>
    </source>
</evidence>
<evidence type="ECO:0000313" key="2">
    <source>
        <dbReference type="Proteomes" id="UP001107558"/>
    </source>
</evidence>
<protein>
    <submittedName>
        <fullName evidence="1">Uncharacterized protein</fullName>
    </submittedName>
</protein>
<dbReference type="EMBL" id="JADBJN010000004">
    <property type="protein sequence ID" value="KAG5668466.1"/>
    <property type="molecule type" value="Genomic_DNA"/>
</dbReference>
<sequence length="278" mass="32760">MFYKLPKYPPFREERPGEIDYDMFFAAGIYDRFVLLIRDFDINQHKITSIIIPEFFKPHVQYVLFRSKTTMSTFPSHLDELLPNLKFIGIVDSGLEKITKEDLKNFPNLKWLTLRMNKLKYLPSDLFNYTPNIIYVNFSNNLIDKIGENIFDKCEFLREADFTNNKTIDIYFKFEEKKLEELKMIFKTDCKLMKSLKYLAEEAVIENLEEQNDDEILMIAKSCGFEKLEKELERAQEISTSIGKIKCKSGSKVKNFFKFVGKSFVTIVATCILTFVCY</sequence>
<dbReference type="AlphaFoldDB" id="A0A9J6BFH9"/>